<dbReference type="EMBL" id="JBHSPW010000002">
    <property type="protein sequence ID" value="MFC5892416.1"/>
    <property type="molecule type" value="Genomic_DNA"/>
</dbReference>
<dbReference type="Proteomes" id="UP001596241">
    <property type="component" value="Unassembled WGS sequence"/>
</dbReference>
<dbReference type="RefSeq" id="WP_345087744.1">
    <property type="nucleotide sequence ID" value="NZ_BAAAWG010000013.1"/>
</dbReference>
<evidence type="ECO:0000313" key="2">
    <source>
        <dbReference type="EMBL" id="MFC5892416.1"/>
    </source>
</evidence>
<sequence>MVRNGVDERDAVTAFGRRPLLAVDAKGYGGVGVETQRQFQQAIVGLLDSAAAKAGLDRAAWETQEGGDSLFAVLPADTSEPALVDDFMRALDASLRAFNFNLGTGRRPWLRLRAAVHFGAVGLGANGFVGRAPVETGRILDCAPLRAALAEAPYACLAVAVSSTVFHDVVEEAYTTIPPEEFRRVGVEEKEHQGEAWIWVPGAEIRQLDLDPAEKEPAPNHTPGAGPSVGNLHSGQGSAIVVGNGGSASVTNGTGGVPSPGPENAGERP</sequence>
<protein>
    <recommendedName>
        <fullName evidence="4">Guanylate cyclase domain-containing protein</fullName>
    </recommendedName>
</protein>
<accession>A0ABW1FG68</accession>
<proteinExistence type="predicted"/>
<comment type="caution">
    <text evidence="2">The sequence shown here is derived from an EMBL/GenBank/DDBJ whole genome shotgun (WGS) entry which is preliminary data.</text>
</comment>
<name>A0ABW1FG68_9ACTN</name>
<evidence type="ECO:0000313" key="3">
    <source>
        <dbReference type="Proteomes" id="UP001596241"/>
    </source>
</evidence>
<reference evidence="3" key="1">
    <citation type="journal article" date="2019" name="Int. J. Syst. Evol. Microbiol.">
        <title>The Global Catalogue of Microorganisms (GCM) 10K type strain sequencing project: providing services to taxonomists for standard genome sequencing and annotation.</title>
        <authorList>
            <consortium name="The Broad Institute Genomics Platform"/>
            <consortium name="The Broad Institute Genome Sequencing Center for Infectious Disease"/>
            <person name="Wu L."/>
            <person name="Ma J."/>
        </authorList>
    </citation>
    <scope>NUCLEOTIDE SEQUENCE [LARGE SCALE GENOMIC DNA]</scope>
    <source>
        <strain evidence="3">CGMCC 1.15809</strain>
    </source>
</reference>
<evidence type="ECO:0008006" key="4">
    <source>
        <dbReference type="Google" id="ProtNLM"/>
    </source>
</evidence>
<keyword evidence="3" id="KW-1185">Reference proteome</keyword>
<feature type="region of interest" description="Disordered" evidence="1">
    <location>
        <begin position="213"/>
        <end position="269"/>
    </location>
</feature>
<organism evidence="2 3">
    <name type="scientific">Streptomyces ramulosus</name>
    <dbReference type="NCBI Taxonomy" id="47762"/>
    <lineage>
        <taxon>Bacteria</taxon>
        <taxon>Bacillati</taxon>
        <taxon>Actinomycetota</taxon>
        <taxon>Actinomycetes</taxon>
        <taxon>Kitasatosporales</taxon>
        <taxon>Streptomycetaceae</taxon>
        <taxon>Streptomyces</taxon>
    </lineage>
</organism>
<evidence type="ECO:0000256" key="1">
    <source>
        <dbReference type="SAM" id="MobiDB-lite"/>
    </source>
</evidence>
<gene>
    <name evidence="2" type="ORF">ACFP3M_06240</name>
</gene>